<comment type="caution">
    <text evidence="2">The sequence shown here is derived from an EMBL/GenBank/DDBJ whole genome shotgun (WGS) entry which is preliminary data.</text>
</comment>
<dbReference type="InterPro" id="IPR014869">
    <property type="entry name" value="GT-D"/>
</dbReference>
<proteinExistence type="predicted"/>
<dbReference type="Proteomes" id="UP000305792">
    <property type="component" value="Unassembled WGS sequence"/>
</dbReference>
<sequence length="351" mass="39908">MDATVILSARRSVHMHSRSCVVTSHRAAIHTSDPDASHLEFPMGVRSYLSNRLRQGGVQTKLLREIRQELVKMQATNAAMATQLKKVNKHLERTRQVEEVIRFSLSEKVLHEVTRFSEESVLDFETTLRRVAKERLSFARFGDGELRIMLNPDYNLGFQAGSAPLRRDLQAVLTYQNYDQDRLLVGFPYLFRSPHWQKVWSDSWPRLREILPRDVQYGVAHVSRPIFFGQVGALGVDLWREVWDGQRVCVVTGRGSRFTMVDELFDNVASVDYLYSEPRNAYGDIGRVLEEAERLDDADLFLVSLGPAGTILTAELSRIGKWAIDIGHLSASYEQAFKGAGEPEDRPVSSE</sequence>
<name>A0A4S8PQC6_9ACTN</name>
<organism evidence="2 3">
    <name type="scientific">Glycomyces paridis</name>
    <dbReference type="NCBI Taxonomy" id="2126555"/>
    <lineage>
        <taxon>Bacteria</taxon>
        <taxon>Bacillati</taxon>
        <taxon>Actinomycetota</taxon>
        <taxon>Actinomycetes</taxon>
        <taxon>Glycomycetales</taxon>
        <taxon>Glycomycetaceae</taxon>
        <taxon>Glycomyces</taxon>
    </lineage>
</organism>
<protein>
    <submittedName>
        <fullName evidence="2">DUF1792 domain-containing protein</fullName>
    </submittedName>
</protein>
<dbReference type="EMBL" id="STGX01000001">
    <property type="protein sequence ID" value="THV31975.1"/>
    <property type="molecule type" value="Genomic_DNA"/>
</dbReference>
<feature type="domain" description="Glycosyltransferase GT-D fold" evidence="1">
    <location>
        <begin position="138"/>
        <end position="335"/>
    </location>
</feature>
<accession>A0A4S8PQC6</accession>
<reference evidence="2 3" key="1">
    <citation type="journal article" date="2018" name="Int. J. Syst. Evol. Microbiol.">
        <title>Glycomyces paridis sp. nov., isolated from the medicinal plant Paris polyphylla.</title>
        <authorList>
            <person name="Fang X.M."/>
            <person name="Bai J.L."/>
            <person name="Su J."/>
            <person name="Zhao L.L."/>
            <person name="Liu H.Y."/>
            <person name="Ma B.P."/>
            <person name="Zhang Y.Q."/>
            <person name="Yu L.Y."/>
        </authorList>
    </citation>
    <scope>NUCLEOTIDE SEQUENCE [LARGE SCALE GENOMIC DNA]</scope>
    <source>
        <strain evidence="2 3">CPCC 204357</strain>
    </source>
</reference>
<evidence type="ECO:0000313" key="2">
    <source>
        <dbReference type="EMBL" id="THV31975.1"/>
    </source>
</evidence>
<dbReference type="Pfam" id="PF08759">
    <property type="entry name" value="GT-D"/>
    <property type="match status" value="1"/>
</dbReference>
<keyword evidence="3" id="KW-1185">Reference proteome</keyword>
<evidence type="ECO:0000259" key="1">
    <source>
        <dbReference type="Pfam" id="PF08759"/>
    </source>
</evidence>
<dbReference type="AlphaFoldDB" id="A0A4S8PQC6"/>
<evidence type="ECO:0000313" key="3">
    <source>
        <dbReference type="Proteomes" id="UP000305792"/>
    </source>
</evidence>
<gene>
    <name evidence="2" type="ORF">E9998_00500</name>
</gene>